<dbReference type="CDD" id="cd00609">
    <property type="entry name" value="AAT_like"/>
    <property type="match status" value="1"/>
</dbReference>
<dbReference type="eggNOG" id="KOG0634">
    <property type="taxonomic scope" value="Eukaryota"/>
</dbReference>
<dbReference type="STRING" id="1071378.G0W8Z4"/>
<organism evidence="2 3">
    <name type="scientific">Naumovozyma dairenensis (strain ATCC 10597 / BCRC 20456 / CBS 421 / NBRC 0211 / NRRL Y-12639)</name>
    <name type="common">Saccharomyces dairenensis</name>
    <dbReference type="NCBI Taxonomy" id="1071378"/>
    <lineage>
        <taxon>Eukaryota</taxon>
        <taxon>Fungi</taxon>
        <taxon>Dikarya</taxon>
        <taxon>Ascomycota</taxon>
        <taxon>Saccharomycotina</taxon>
        <taxon>Saccharomycetes</taxon>
        <taxon>Saccharomycetales</taxon>
        <taxon>Saccharomycetaceae</taxon>
        <taxon>Naumovozyma</taxon>
    </lineage>
</organism>
<dbReference type="Gene3D" id="3.90.1150.10">
    <property type="entry name" value="Aspartate Aminotransferase, domain 1"/>
    <property type="match status" value="2"/>
</dbReference>
<dbReference type="KEGG" id="ndi:NDAI_0C05960"/>
<gene>
    <name evidence="2" type="primary">NDAI0C05960</name>
    <name evidence="2" type="ordered locus">NDAI_0C05960</name>
</gene>
<evidence type="ECO:0000259" key="1">
    <source>
        <dbReference type="Pfam" id="PF00155"/>
    </source>
</evidence>
<keyword evidence="3" id="KW-1185">Reference proteome</keyword>
<evidence type="ECO:0000313" key="2">
    <source>
        <dbReference type="EMBL" id="CCD24255.1"/>
    </source>
</evidence>
<dbReference type="InterPro" id="IPR004839">
    <property type="entry name" value="Aminotransferase_I/II_large"/>
</dbReference>
<dbReference type="Pfam" id="PF00155">
    <property type="entry name" value="Aminotran_1_2"/>
    <property type="match status" value="1"/>
</dbReference>
<dbReference type="GeneID" id="11496427"/>
<dbReference type="RefSeq" id="XP_003669498.1">
    <property type="nucleotide sequence ID" value="XM_003669450.1"/>
</dbReference>
<dbReference type="InterPro" id="IPR015421">
    <property type="entry name" value="PyrdxlP-dep_Trfase_major"/>
</dbReference>
<dbReference type="EMBL" id="HE580269">
    <property type="protein sequence ID" value="CCD24255.1"/>
    <property type="molecule type" value="Genomic_DNA"/>
</dbReference>
<dbReference type="OMA" id="FEDNGFQ"/>
<dbReference type="SUPFAM" id="SSF53383">
    <property type="entry name" value="PLP-dependent transferases"/>
    <property type="match status" value="1"/>
</dbReference>
<dbReference type="AlphaFoldDB" id="G0W8Z4"/>
<accession>G0W8Z4</accession>
<dbReference type="PANTHER" id="PTHR42858">
    <property type="entry name" value="AMINOTRANSFERASE"/>
    <property type="match status" value="1"/>
</dbReference>
<sequence>MDAPATINFFKGHPSSRLLPRKEIIEATAELLSPEERPYDSDTNNRHPLTYGSDSGAYWVRNEITELNKKVYGIDHAKPEYLNLTSGASYGILNILLQTTLPHVGYTKQAFIVTPTYFLINDCFIDAGFAGKMTAIDEMDPTSEQFDGYDLNINLLLDKIHELEGSVHGNSNEDEIEKNEGTCTQQLLNDSKAKLPRSLECIRRPNANSMKKIYKYVLYCVPSFANPSGKSYSLKTKRKLIDLACLYDILIITDDVYEFLNYKVNPATSVIPKRFVDIEREMWRDLPDGCDLEGMYGHVVSNATFSKIIAPGLRVGYNETISSKLVTQLSKGGANVSGGTPSQLNSMIVGTMLRNGSAMRILQNLRDTYKHRSEVLYESIKQWLPKDTIAPLQEGGYFSWVTLPEGYDAKEVGERLECEYGVILANGSNFEVANDERNWGARSVRLSISFMEPTDIKIGIQQWGEVCKKYAKEFSLPF</sequence>
<protein>
    <recommendedName>
        <fullName evidence="1">Aminotransferase class I/classII large domain-containing protein</fullName>
    </recommendedName>
</protein>
<reference evidence="2 3" key="1">
    <citation type="journal article" date="2011" name="Proc. Natl. Acad. Sci. U.S.A.">
        <title>Evolutionary erosion of yeast sex chromosomes by mating-type switching accidents.</title>
        <authorList>
            <person name="Gordon J.L."/>
            <person name="Armisen D."/>
            <person name="Proux-Wera E."/>
            <person name="Oheigeartaigh S.S."/>
            <person name="Byrne K.P."/>
            <person name="Wolfe K.H."/>
        </authorList>
    </citation>
    <scope>NUCLEOTIDE SEQUENCE [LARGE SCALE GENOMIC DNA]</scope>
    <source>
        <strain evidence="3">ATCC 10597 / BCRC 20456 / CBS 421 / NBRC 0211 / NRRL Y-12639</strain>
    </source>
</reference>
<dbReference type="InterPro" id="IPR015424">
    <property type="entry name" value="PyrdxlP-dep_Trfase"/>
</dbReference>
<proteinExistence type="predicted"/>
<dbReference type="GO" id="GO:0047536">
    <property type="term" value="F:2-aminoadipate transaminase activity"/>
    <property type="evidence" value="ECO:0007669"/>
    <property type="project" value="EnsemblFungi"/>
</dbReference>
<dbReference type="GO" id="GO:0030170">
    <property type="term" value="F:pyridoxal phosphate binding"/>
    <property type="evidence" value="ECO:0007669"/>
    <property type="project" value="InterPro"/>
</dbReference>
<dbReference type="Gene3D" id="3.40.640.10">
    <property type="entry name" value="Type I PLP-dependent aspartate aminotransferase-like (Major domain)"/>
    <property type="match status" value="2"/>
</dbReference>
<evidence type="ECO:0000313" key="3">
    <source>
        <dbReference type="Proteomes" id="UP000000689"/>
    </source>
</evidence>
<dbReference type="PANTHER" id="PTHR42858:SF1">
    <property type="entry name" value="LD15494P"/>
    <property type="match status" value="1"/>
</dbReference>
<name>G0W8Z4_NAUDC</name>
<dbReference type="Proteomes" id="UP000000689">
    <property type="component" value="Chromosome 3"/>
</dbReference>
<dbReference type="HOGENOM" id="CLU_017584_0_6_1"/>
<dbReference type="InterPro" id="IPR015422">
    <property type="entry name" value="PyrdxlP-dep_Trfase_small"/>
</dbReference>
<dbReference type="OrthoDB" id="7042322at2759"/>
<feature type="domain" description="Aminotransferase class I/classII large" evidence="1">
    <location>
        <begin position="220"/>
        <end position="458"/>
    </location>
</feature>